<keyword evidence="1" id="KW-0472">Membrane</keyword>
<reference evidence="2 3" key="1">
    <citation type="submission" date="2020-03" db="EMBL/GenBank/DDBJ databases">
        <title>Soil Listeria distribution.</title>
        <authorList>
            <person name="Liao J."/>
            <person name="Wiedmann M."/>
        </authorList>
    </citation>
    <scope>NUCLEOTIDE SEQUENCE [LARGE SCALE GENOMIC DNA]</scope>
    <source>
        <strain evidence="2 3">FSL L7-1507</strain>
    </source>
</reference>
<keyword evidence="1" id="KW-1133">Transmembrane helix</keyword>
<sequence length="153" mass="16709">MKIVEKSKTEWESLNKETNEMEIVIWNQALTEGTIQNKTTGETSILEVKQDASGKKTVYENGQEVASLEVESSDKFDNNSMLRAYSPWKYIHTYKVNVNAYASAASVGYAIAAVVGGSWLGILGVIIAAVQAVKPQKSLCKSENVVLAGYAKN</sequence>
<organism evidence="2 3">
    <name type="scientific">Listeria aquatica</name>
    <dbReference type="NCBI Taxonomy" id="1494960"/>
    <lineage>
        <taxon>Bacteria</taxon>
        <taxon>Bacillati</taxon>
        <taxon>Bacillota</taxon>
        <taxon>Bacilli</taxon>
        <taxon>Bacillales</taxon>
        <taxon>Listeriaceae</taxon>
        <taxon>Listeria</taxon>
    </lineage>
</organism>
<dbReference type="RefSeq" id="WP_185372242.1">
    <property type="nucleotide sequence ID" value="NZ_JAARRM010000001.1"/>
</dbReference>
<dbReference type="Proteomes" id="UP000559885">
    <property type="component" value="Unassembled WGS sequence"/>
</dbReference>
<dbReference type="EMBL" id="JAARRM010000001">
    <property type="protein sequence ID" value="MBC1520740.1"/>
    <property type="molecule type" value="Genomic_DNA"/>
</dbReference>
<feature type="transmembrane region" description="Helical" evidence="1">
    <location>
        <begin position="107"/>
        <end position="133"/>
    </location>
</feature>
<proteinExistence type="predicted"/>
<keyword evidence="1" id="KW-0812">Transmembrane</keyword>
<dbReference type="AlphaFoldDB" id="A0A841ZP37"/>
<name>A0A841ZP37_9LIST</name>
<accession>A0A841ZP37</accession>
<gene>
    <name evidence="2" type="ORF">HB912_03640</name>
</gene>
<comment type="caution">
    <text evidence="2">The sequence shown here is derived from an EMBL/GenBank/DDBJ whole genome shotgun (WGS) entry which is preliminary data.</text>
</comment>
<evidence type="ECO:0000256" key="1">
    <source>
        <dbReference type="SAM" id="Phobius"/>
    </source>
</evidence>
<evidence type="ECO:0000313" key="2">
    <source>
        <dbReference type="EMBL" id="MBC1520740.1"/>
    </source>
</evidence>
<evidence type="ECO:0000313" key="3">
    <source>
        <dbReference type="Proteomes" id="UP000559885"/>
    </source>
</evidence>
<protein>
    <submittedName>
        <fullName evidence="2">Uncharacterized protein</fullName>
    </submittedName>
</protein>